<evidence type="ECO:0000256" key="1">
    <source>
        <dbReference type="SAM" id="Phobius"/>
    </source>
</evidence>
<protein>
    <submittedName>
        <fullName evidence="2">Uncharacterized protein</fullName>
    </submittedName>
</protein>
<keyword evidence="1" id="KW-1133">Transmembrane helix</keyword>
<feature type="transmembrane region" description="Helical" evidence="1">
    <location>
        <begin position="33"/>
        <end position="54"/>
    </location>
</feature>
<organism evidence="2 3">
    <name type="scientific">Hallella bergensis DSM 17361</name>
    <dbReference type="NCBI Taxonomy" id="585502"/>
    <lineage>
        <taxon>Bacteria</taxon>
        <taxon>Pseudomonadati</taxon>
        <taxon>Bacteroidota</taxon>
        <taxon>Bacteroidia</taxon>
        <taxon>Bacteroidales</taxon>
        <taxon>Prevotellaceae</taxon>
        <taxon>Hallella</taxon>
    </lineage>
</organism>
<evidence type="ECO:0000313" key="3">
    <source>
        <dbReference type="Proteomes" id="UP000003160"/>
    </source>
</evidence>
<name>D1PWC9_9BACT</name>
<evidence type="ECO:0000313" key="2">
    <source>
        <dbReference type="EMBL" id="EFA44317.1"/>
    </source>
</evidence>
<sequence>MLHHSLVGITLSVCHYLLVKNVYFLILQKYDICFVPAIANNSGFYLGYSLWYVYKKSQNIIADKIEDIANVFCIKLSKAIVRMP</sequence>
<reference evidence="2 3" key="1">
    <citation type="submission" date="2009-10" db="EMBL/GenBank/DDBJ databases">
        <authorList>
            <person name="Qin X."/>
            <person name="Bachman B."/>
            <person name="Battles P."/>
            <person name="Bell A."/>
            <person name="Bess C."/>
            <person name="Bickham C."/>
            <person name="Chaboub L."/>
            <person name="Chen D."/>
            <person name="Coyle M."/>
            <person name="Deiros D.R."/>
            <person name="Dinh H."/>
            <person name="Forbes L."/>
            <person name="Fowler G."/>
            <person name="Francisco L."/>
            <person name="Fu Q."/>
            <person name="Gubbala S."/>
            <person name="Hale W."/>
            <person name="Han Y."/>
            <person name="Hemphill L."/>
            <person name="Highlander S.K."/>
            <person name="Hirani K."/>
            <person name="Hogues M."/>
            <person name="Jackson L."/>
            <person name="Jakkamsetti A."/>
            <person name="Javaid M."/>
            <person name="Jiang H."/>
            <person name="Korchina V."/>
            <person name="Kovar C."/>
            <person name="Lara F."/>
            <person name="Lee S."/>
            <person name="Mata R."/>
            <person name="Mathew T."/>
            <person name="Moen C."/>
            <person name="Morales K."/>
            <person name="Munidasa M."/>
            <person name="Nazareth L."/>
            <person name="Ngo R."/>
            <person name="Nguyen L."/>
            <person name="Okwuonu G."/>
            <person name="Ongeri F."/>
            <person name="Patil S."/>
            <person name="Petrosino J."/>
            <person name="Pham C."/>
            <person name="Pham P."/>
            <person name="Pu L.-L."/>
            <person name="Puazo M."/>
            <person name="Raj R."/>
            <person name="Reid J."/>
            <person name="Rouhana J."/>
            <person name="Saada N."/>
            <person name="Shang Y."/>
            <person name="Simmons D."/>
            <person name="Thornton R."/>
            <person name="Warren J."/>
            <person name="Weissenberger G."/>
            <person name="Zhang J."/>
            <person name="Zhang L."/>
            <person name="Zhou C."/>
            <person name="Zhu D."/>
            <person name="Muzny D."/>
            <person name="Worley K."/>
            <person name="Gibbs R."/>
        </authorList>
    </citation>
    <scope>NUCLEOTIDE SEQUENCE [LARGE SCALE GENOMIC DNA]</scope>
    <source>
        <strain evidence="2 3">DSM 17361</strain>
    </source>
</reference>
<gene>
    <name evidence="2" type="ORF">HMPREF0645_1264</name>
</gene>
<dbReference type="HOGENOM" id="CLU_2524726_0_0_10"/>
<keyword evidence="1" id="KW-0812">Transmembrane</keyword>
<keyword evidence="1" id="KW-0472">Membrane</keyword>
<feature type="transmembrane region" description="Helical" evidence="1">
    <location>
        <begin position="6"/>
        <end position="26"/>
    </location>
</feature>
<keyword evidence="3" id="KW-1185">Reference proteome</keyword>
<comment type="caution">
    <text evidence="2">The sequence shown here is derived from an EMBL/GenBank/DDBJ whole genome shotgun (WGS) entry which is preliminary data.</text>
</comment>
<dbReference type="EMBL" id="ACKS01000055">
    <property type="protein sequence ID" value="EFA44317.1"/>
    <property type="molecule type" value="Genomic_DNA"/>
</dbReference>
<accession>D1PWC9</accession>
<dbReference type="AlphaFoldDB" id="D1PWC9"/>
<dbReference type="Proteomes" id="UP000003160">
    <property type="component" value="Unassembled WGS sequence"/>
</dbReference>
<proteinExistence type="predicted"/>